<feature type="transmembrane region" description="Helical" evidence="1">
    <location>
        <begin position="97"/>
        <end position="116"/>
    </location>
</feature>
<keyword evidence="1" id="KW-0472">Membrane</keyword>
<gene>
    <name evidence="2" type="ORF">AAH949_06875</name>
</gene>
<proteinExistence type="predicted"/>
<keyword evidence="1" id="KW-0812">Transmembrane</keyword>
<dbReference type="RefSeq" id="WP_348518321.1">
    <property type="nucleotide sequence ID" value="NZ_CP155620.1"/>
</dbReference>
<name>A0AAU7E6G1_9BACT</name>
<accession>A0AAU7E6G1</accession>
<evidence type="ECO:0000256" key="1">
    <source>
        <dbReference type="SAM" id="Phobius"/>
    </source>
</evidence>
<reference evidence="2" key="1">
    <citation type="submission" date="2024-05" db="EMBL/GenBank/DDBJ databases">
        <title>Campylobacter coli isolated from environmental waters in Slovenia.</title>
        <authorList>
            <person name="Zautner A.E."/>
            <person name="Bunk B."/>
            <person name="Riedel T."/>
            <person name="Sproeer C."/>
        </authorList>
    </citation>
    <scope>NUCLEOTIDE SEQUENCE</scope>
    <source>
        <strain evidence="2">CCS1377</strain>
    </source>
</reference>
<organism evidence="2">
    <name type="scientific">Campylobacter sp. CCS1377</name>
    <dbReference type="NCBI Taxonomy" id="3158229"/>
    <lineage>
        <taxon>Bacteria</taxon>
        <taxon>Pseudomonadati</taxon>
        <taxon>Campylobacterota</taxon>
        <taxon>Epsilonproteobacteria</taxon>
        <taxon>Campylobacterales</taxon>
        <taxon>Campylobacteraceae</taxon>
        <taxon>Campylobacter</taxon>
    </lineage>
</organism>
<sequence>MGLLLTDAFFLIIALYLYWDLYKYMQVCRFGKRFKNILRKKHIQIDNPLFKSSNFTKRIVFVWVLIVFAILFAYFLLEINGLRIRTKVNLDQLLESVYLFFPIILAVLPFIIHFFLTIPTCILSDSIVQNEKGFLLRAFGEECFLENEKFTCCMGELIAPFGIRPCGVEPVAYQVLYFKRINQSSKDEEILCLLPATIKNIKFIGQNLILEAKI</sequence>
<evidence type="ECO:0000313" key="2">
    <source>
        <dbReference type="EMBL" id="XBJ28807.1"/>
    </source>
</evidence>
<dbReference type="AlphaFoldDB" id="A0AAU7E6G1"/>
<protein>
    <submittedName>
        <fullName evidence="2">Uncharacterized protein</fullName>
    </submittedName>
</protein>
<dbReference type="EMBL" id="CP155620">
    <property type="protein sequence ID" value="XBJ28807.1"/>
    <property type="molecule type" value="Genomic_DNA"/>
</dbReference>
<feature type="transmembrane region" description="Helical" evidence="1">
    <location>
        <begin position="6"/>
        <end position="25"/>
    </location>
</feature>
<keyword evidence="1" id="KW-1133">Transmembrane helix</keyword>
<feature type="transmembrane region" description="Helical" evidence="1">
    <location>
        <begin position="59"/>
        <end position="77"/>
    </location>
</feature>